<reference evidence="2" key="1">
    <citation type="journal article" date="2011" name="Genome Res.">
        <title>Phylogeny-wide analysis of social amoeba genomes highlights ancient origins for complex intercellular communication.</title>
        <authorList>
            <person name="Heidel A.J."/>
            <person name="Lawal H.M."/>
            <person name="Felder M."/>
            <person name="Schilde C."/>
            <person name="Helps N.R."/>
            <person name="Tunggal B."/>
            <person name="Rivero F."/>
            <person name="John U."/>
            <person name="Schleicher M."/>
            <person name="Eichinger L."/>
            <person name="Platzer M."/>
            <person name="Noegel A.A."/>
            <person name="Schaap P."/>
            <person name="Gloeckner G."/>
        </authorList>
    </citation>
    <scope>NUCLEOTIDE SEQUENCE [LARGE SCALE GENOMIC DNA]</scope>
    <source>
        <strain evidence="2">SH3</strain>
    </source>
</reference>
<dbReference type="GeneID" id="14875360"/>
<protein>
    <submittedName>
        <fullName evidence="1">Uncharacterized protein</fullName>
    </submittedName>
</protein>
<dbReference type="EMBL" id="GL883008">
    <property type="protein sequence ID" value="EGG23327.1"/>
    <property type="molecule type" value="Genomic_DNA"/>
</dbReference>
<proteinExistence type="predicted"/>
<accession>F4PLA5</accession>
<dbReference type="Proteomes" id="UP000007797">
    <property type="component" value="Unassembled WGS sequence"/>
</dbReference>
<sequence length="56" mass="6479">MNKFYSTLRMGGHTHLHCLLYQILLSSIKTRSNPISTLEGMVVKGKYDDWKPIQNI</sequence>
<keyword evidence="2" id="KW-1185">Reference proteome</keyword>
<evidence type="ECO:0000313" key="2">
    <source>
        <dbReference type="Proteomes" id="UP000007797"/>
    </source>
</evidence>
<dbReference type="KEGG" id="dfa:DFA_05459"/>
<gene>
    <name evidence="1" type="ORF">DFA_05459</name>
</gene>
<organism evidence="1 2">
    <name type="scientific">Cavenderia fasciculata</name>
    <name type="common">Slime mold</name>
    <name type="synonym">Dictyostelium fasciculatum</name>
    <dbReference type="NCBI Taxonomy" id="261658"/>
    <lineage>
        <taxon>Eukaryota</taxon>
        <taxon>Amoebozoa</taxon>
        <taxon>Evosea</taxon>
        <taxon>Eumycetozoa</taxon>
        <taxon>Dictyostelia</taxon>
        <taxon>Acytosteliales</taxon>
        <taxon>Cavenderiaceae</taxon>
        <taxon>Cavenderia</taxon>
    </lineage>
</organism>
<dbReference type="RefSeq" id="XP_004361178.1">
    <property type="nucleotide sequence ID" value="XM_004361121.1"/>
</dbReference>
<dbReference type="AlphaFoldDB" id="F4PLA5"/>
<name>F4PLA5_CACFS</name>
<evidence type="ECO:0000313" key="1">
    <source>
        <dbReference type="EMBL" id="EGG23327.1"/>
    </source>
</evidence>